<evidence type="ECO:0000313" key="2">
    <source>
        <dbReference type="Proteomes" id="UP001208649"/>
    </source>
</evidence>
<comment type="caution">
    <text evidence="1">The sequence shown here is derived from an EMBL/GenBank/DDBJ whole genome shotgun (WGS) entry which is preliminary data.</text>
</comment>
<organism evidence="1 2">
    <name type="scientific">Chryseobacterium edaphi</name>
    <dbReference type="NCBI Taxonomy" id="2976532"/>
    <lineage>
        <taxon>Bacteria</taxon>
        <taxon>Pseudomonadati</taxon>
        <taxon>Bacteroidota</taxon>
        <taxon>Flavobacteriia</taxon>
        <taxon>Flavobacteriales</taxon>
        <taxon>Weeksellaceae</taxon>
        <taxon>Chryseobacterium group</taxon>
        <taxon>Chryseobacterium</taxon>
    </lineage>
</organism>
<evidence type="ECO:0008006" key="3">
    <source>
        <dbReference type="Google" id="ProtNLM"/>
    </source>
</evidence>
<evidence type="ECO:0000313" key="1">
    <source>
        <dbReference type="EMBL" id="MCU7618426.1"/>
    </source>
</evidence>
<dbReference type="EMBL" id="JAOTEM010000004">
    <property type="protein sequence ID" value="MCU7618426.1"/>
    <property type="molecule type" value="Genomic_DNA"/>
</dbReference>
<sequence>MKTEMITGALCFFSISAFGQVGINTQTPAATLDVAARTTGTSASTAEGLIAPRLTIADLNAKASAYGTAQVGSLIYVIDAGNGIPSGQTANINAAGYYFFDGTGWLKVTTGNTGSAGNSNDIYNSDGALAANRTIAMSDKTLAFSANPTSGTSHFTVDDTTLSVDALNNRVGLGTNAPSEKLHIESGNMFMHHDSPTIYFQSTIPTNYSNPNNNNGSIVFYNGANSTTEGMYMRHVNNPTGYIGGNQLQFGSIDNGAFSSILNIGNVTKQVLIGTTSPSSSNGSYSKLVINSDVANQAIQIIDGNQGNNKVLTSDVNGKGTWKSITGLTAPSTTYIWDNPGSAGTLGYYQNYVYGPYTVGKTGWYQIKSRWFYIQAPQSVSGTDQGVGTVWMQINTSSSNNMDALNNPSIVNEPVDETIMFNRMITGSMLSGKMMYLTLGTNYYIHISAALVDRYAEQKFILNYVQ</sequence>
<gene>
    <name evidence="1" type="ORF">NZ698_14595</name>
</gene>
<keyword evidence="2" id="KW-1185">Reference proteome</keyword>
<dbReference type="Proteomes" id="UP001208649">
    <property type="component" value="Unassembled WGS sequence"/>
</dbReference>
<reference evidence="2" key="1">
    <citation type="submission" date="2023-07" db="EMBL/GenBank/DDBJ databases">
        <title>Chryseobacterium sp. strain PBS4-4 Genome sequencing and assembly.</title>
        <authorList>
            <person name="Jung Y."/>
        </authorList>
    </citation>
    <scope>NUCLEOTIDE SEQUENCE [LARGE SCALE GENOMIC DNA]</scope>
    <source>
        <strain evidence="2">PBS4-4</strain>
    </source>
</reference>
<proteinExistence type="predicted"/>
<dbReference type="RefSeq" id="WP_263003942.1">
    <property type="nucleotide sequence ID" value="NZ_JAOTEM010000004.1"/>
</dbReference>
<protein>
    <recommendedName>
        <fullName evidence="3">C1q domain-containing protein</fullName>
    </recommendedName>
</protein>
<name>A0ABT2W889_9FLAO</name>
<accession>A0ABT2W889</accession>